<accession>A0A392N6V8</accession>
<dbReference type="PANTHER" id="PTHR46898:SF3">
    <property type="entry name" value="FUNGAL LIPASE-LIKE DOMAIN-CONTAINING PROTEIN"/>
    <property type="match status" value="1"/>
</dbReference>
<evidence type="ECO:0000313" key="3">
    <source>
        <dbReference type="EMBL" id="MCH94885.1"/>
    </source>
</evidence>
<dbReference type="Pfam" id="PF18117">
    <property type="entry name" value="EDS1_EP"/>
    <property type="match status" value="1"/>
</dbReference>
<keyword evidence="4" id="KW-1185">Reference proteome</keyword>
<feature type="domain" description="EDS1 EP" evidence="2">
    <location>
        <begin position="71"/>
        <end position="122"/>
    </location>
</feature>
<comment type="caution">
    <text evidence="3">The sequence shown here is derived from an EMBL/GenBank/DDBJ whole genome shotgun (WGS) entry which is preliminary data.</text>
</comment>
<dbReference type="AlphaFoldDB" id="A0A392N6V8"/>
<feature type="coiled-coil region" evidence="1">
    <location>
        <begin position="26"/>
        <end position="53"/>
    </location>
</feature>
<reference evidence="3 4" key="1">
    <citation type="journal article" date="2018" name="Front. Plant Sci.">
        <title>Red Clover (Trifolium pratense) and Zigzag Clover (T. medium) - A Picture of Genomic Similarities and Differences.</title>
        <authorList>
            <person name="Dluhosova J."/>
            <person name="Istvanek J."/>
            <person name="Nedelnik J."/>
            <person name="Repkova J."/>
        </authorList>
    </citation>
    <scope>NUCLEOTIDE SEQUENCE [LARGE SCALE GENOMIC DNA]</scope>
    <source>
        <strain evidence="4">cv. 10/8</strain>
        <tissue evidence="3">Leaf</tissue>
    </source>
</reference>
<protein>
    <submittedName>
        <fullName evidence="3">Senescence-associated carboxylesterase 101-like</fullName>
    </submittedName>
</protein>
<dbReference type="GO" id="GO:0052689">
    <property type="term" value="F:carboxylic ester hydrolase activity"/>
    <property type="evidence" value="ECO:0007669"/>
    <property type="project" value="InterPro"/>
</dbReference>
<dbReference type="GO" id="GO:0006952">
    <property type="term" value="P:defense response"/>
    <property type="evidence" value="ECO:0007669"/>
    <property type="project" value="InterPro"/>
</dbReference>
<dbReference type="EMBL" id="LXQA010028409">
    <property type="protein sequence ID" value="MCH94885.1"/>
    <property type="molecule type" value="Genomic_DNA"/>
</dbReference>
<proteinExistence type="predicted"/>
<dbReference type="PANTHER" id="PTHR46898">
    <property type="entry name" value="SENESCENCE-ASSOCIATED CARBOXYLESTERASE 101"/>
    <property type="match status" value="1"/>
</dbReference>
<evidence type="ECO:0000259" key="2">
    <source>
        <dbReference type="Pfam" id="PF18117"/>
    </source>
</evidence>
<evidence type="ECO:0000313" key="4">
    <source>
        <dbReference type="Proteomes" id="UP000265520"/>
    </source>
</evidence>
<gene>
    <name evidence="3" type="ORF">A2U01_0015854</name>
</gene>
<dbReference type="InterPro" id="IPR041266">
    <property type="entry name" value="EDS1_EP"/>
</dbReference>
<dbReference type="Proteomes" id="UP000265520">
    <property type="component" value="Unassembled WGS sequence"/>
</dbReference>
<organism evidence="3 4">
    <name type="scientific">Trifolium medium</name>
    <dbReference type="NCBI Taxonomy" id="97028"/>
    <lineage>
        <taxon>Eukaryota</taxon>
        <taxon>Viridiplantae</taxon>
        <taxon>Streptophyta</taxon>
        <taxon>Embryophyta</taxon>
        <taxon>Tracheophyta</taxon>
        <taxon>Spermatophyta</taxon>
        <taxon>Magnoliopsida</taxon>
        <taxon>eudicotyledons</taxon>
        <taxon>Gunneridae</taxon>
        <taxon>Pentapetalae</taxon>
        <taxon>rosids</taxon>
        <taxon>fabids</taxon>
        <taxon>Fabales</taxon>
        <taxon>Fabaceae</taxon>
        <taxon>Papilionoideae</taxon>
        <taxon>50 kb inversion clade</taxon>
        <taxon>NPAAA clade</taxon>
        <taxon>Hologalegina</taxon>
        <taxon>IRL clade</taxon>
        <taxon>Trifolieae</taxon>
        <taxon>Trifolium</taxon>
    </lineage>
</organism>
<evidence type="ECO:0000256" key="1">
    <source>
        <dbReference type="SAM" id="Coils"/>
    </source>
</evidence>
<keyword evidence="1" id="KW-0175">Coiled coil</keyword>
<sequence>MTNTDSLATGISLQLRALGLIPQMQQQQKNIDINTLETKLKELEKRFIQKTTLFDPSKKLNAMKRSMAQLECLTSYWKKMVEEAEMKPQSEGAAFRASWLYGGTTYRRMFEPLAIAQYYREGG</sequence>
<dbReference type="InterPro" id="IPR044603">
    <property type="entry name" value="SAG101-like"/>
</dbReference>
<name>A0A392N6V8_9FABA</name>